<reference evidence="1 2" key="1">
    <citation type="journal article" date="2024" name="Plant Biotechnol. J.">
        <title>Genome and CRISPR/Cas9 system of a widespread forest tree (Populus alba) in the world.</title>
        <authorList>
            <person name="Liu Y.J."/>
            <person name="Jiang P.F."/>
            <person name="Han X.M."/>
            <person name="Li X.Y."/>
            <person name="Wang H.M."/>
            <person name="Wang Y.J."/>
            <person name="Wang X.X."/>
            <person name="Zeng Q.Y."/>
        </authorList>
    </citation>
    <scope>NUCLEOTIDE SEQUENCE [LARGE SCALE GENOMIC DNA]</scope>
    <source>
        <strain evidence="2">cv. PAL-ZL1</strain>
    </source>
</reference>
<proteinExistence type="predicted"/>
<name>A0ACC4BEV7_POPAL</name>
<evidence type="ECO:0000313" key="1">
    <source>
        <dbReference type="EMBL" id="KAL3577115.1"/>
    </source>
</evidence>
<comment type="caution">
    <text evidence="1">The sequence shown here is derived from an EMBL/GenBank/DDBJ whole genome shotgun (WGS) entry which is preliminary data.</text>
</comment>
<gene>
    <name evidence="1" type="ORF">D5086_022398</name>
</gene>
<evidence type="ECO:0000313" key="2">
    <source>
        <dbReference type="Proteomes" id="UP000309997"/>
    </source>
</evidence>
<protein>
    <submittedName>
        <fullName evidence="1">Uncharacterized protein</fullName>
    </submittedName>
</protein>
<sequence length="1190" mass="129707">MSVANPEPHRVSRSRQTNRPPSTRHHQQQSSRVPLRQLLRVTSIAGGIQFGWALQLSLLTPYVQELGIPHKWASIIWLCGPLSGLFVQPLVGVMSDRCTSRFGRRRPFIFAGSLLIAISVLIIGHSADIGWWLGDRGGVRPRAIGAFVFGFWILDVANNMTQGPCRALLADLTGKDHRRTRVANAYFSLFMAVGNILGFATGSYNGWYKVFPFTVTSACNIDCANLKSAFYLDVVFMAITACISIAAAQESPLDLPARSMLADEETPGHSNSEQEAFIWELFGTFRCFPSTVWIILLVTALNWIGWFPFLLFDTDWMGREIYGGKPNEGQNYNTGVRMGAFGLMFNSVILGVTSVLMEKLCSKWGAGFLWGLSNILMALCFLSMLVLSYVASHIGYMGHSLPPDSIVVIALVIFAVLGMPLAITYSVPYAMVSSRIESLGLGQGLSMGVLNLAIVLPQVVVSVGSGPWDQIFGGGNSPAIAIGALAAFAAGIIAILVVSIVHEVDLREGALNMHIASPSFFETGNFMEDLNCWLSVSMKACFAFNASIQCFLIRPGNHLKDLPQGNRGKLILEAGQSLEKAKKVELNLFGRVMMVGLLLLLPHRHSQGSLLQRDSLVSVVGKGIQIKWLQLEHRNMCNPTPAKPSSFLCTKKPQFSNKPNKTMDPYTDDDQEEQLHGWPTPSEALQEIKEIAKISGPTAMTGLVLYSRAMISMLFLGYLGELELAGGSLSIGFANITGYSVLSGLAMGMEPICGQAYGAKHWKILGLTLQRTVLLLLSTSVPISFMWLNMKSILLWCGQDKEISSVAHTFILFSIPDLFLLSLLHPLRIYLRTQSITLPITYCSAISVLLHVPLNFLLVVHFKMGIAGVAIAMVWTNLNLFLSLASFIYFSGVYKDSWVSPSMDCLRGWSSLLALAVPTCVSVCLEWWWYEFMIMLCGLLINPKATVASMGILIQTTSLVYVFPSSLSLGVSTRVGNELGANRPAKARVSMIVSLVCAVALGLMAMLFTTLMRHHWGRFFTNDAEILELTSIALPIAGLCELGNCPQTTGCGVLRGSARPTIGANINLGSFYLVGMPVAMFLGFVAKMGFAGLWLGLLAAQASCALLMLYALCTTDWTVQVDRARLLTQTSGACTTPILPVSSSKPEVMTTKEANSNKANLEDILCINDDLVKSASLETDPLISTTQTVH</sequence>
<keyword evidence="2" id="KW-1185">Reference proteome</keyword>
<accession>A0ACC4BEV7</accession>
<dbReference type="EMBL" id="RCHU02000011">
    <property type="protein sequence ID" value="KAL3577115.1"/>
    <property type="molecule type" value="Genomic_DNA"/>
</dbReference>
<organism evidence="1 2">
    <name type="scientific">Populus alba</name>
    <name type="common">White poplar</name>
    <dbReference type="NCBI Taxonomy" id="43335"/>
    <lineage>
        <taxon>Eukaryota</taxon>
        <taxon>Viridiplantae</taxon>
        <taxon>Streptophyta</taxon>
        <taxon>Embryophyta</taxon>
        <taxon>Tracheophyta</taxon>
        <taxon>Spermatophyta</taxon>
        <taxon>Magnoliopsida</taxon>
        <taxon>eudicotyledons</taxon>
        <taxon>Gunneridae</taxon>
        <taxon>Pentapetalae</taxon>
        <taxon>rosids</taxon>
        <taxon>fabids</taxon>
        <taxon>Malpighiales</taxon>
        <taxon>Salicaceae</taxon>
        <taxon>Saliceae</taxon>
        <taxon>Populus</taxon>
    </lineage>
</organism>
<dbReference type="Proteomes" id="UP000309997">
    <property type="component" value="Unassembled WGS sequence"/>
</dbReference>